<evidence type="ECO:0000313" key="4">
    <source>
        <dbReference type="Proteomes" id="UP001254770"/>
    </source>
</evidence>
<dbReference type="EMBL" id="JARPXL010000011">
    <property type="protein sequence ID" value="MDT2545050.1"/>
    <property type="molecule type" value="Genomic_DNA"/>
</dbReference>
<reference evidence="3" key="1">
    <citation type="submission" date="2023-03" db="EMBL/GenBank/DDBJ databases">
        <authorList>
            <person name="Shen W."/>
            <person name="Cai J."/>
        </authorList>
    </citation>
    <scope>NUCLEOTIDE SEQUENCE</scope>
    <source>
        <strain evidence="2">B646-2</strain>
        <strain evidence="3">Y15</strain>
    </source>
</reference>
<dbReference type="AlphaFoldDB" id="A0AAP5KMW6"/>
<dbReference type="Proteomes" id="UP001254770">
    <property type="component" value="Unassembled WGS sequence"/>
</dbReference>
<comment type="caution">
    <text evidence="3">The sequence shown here is derived from an EMBL/GenBank/DDBJ whole genome shotgun (WGS) entry which is preliminary data.</text>
</comment>
<evidence type="ECO:0000313" key="2">
    <source>
        <dbReference type="EMBL" id="MDT2540426.1"/>
    </source>
</evidence>
<feature type="transmembrane region" description="Helical" evidence="1">
    <location>
        <begin position="12"/>
        <end position="31"/>
    </location>
</feature>
<gene>
    <name evidence="3" type="ORF">P7D69_11935</name>
    <name evidence="2" type="ORF">P7D78_20175</name>
</gene>
<dbReference type="RefSeq" id="WP_010743769.1">
    <property type="nucleotide sequence ID" value="NZ_BAAAXM010000022.1"/>
</dbReference>
<sequence length="55" mass="6407">MKSKLLLPKLATYLIGAGVILMMLGYALSGFSTDRYHMYQDERHWYNVVGFYIDD</sequence>
<dbReference type="GeneID" id="67042429"/>
<protein>
    <submittedName>
        <fullName evidence="3">Uncharacterized protein</fullName>
    </submittedName>
</protein>
<dbReference type="EMBL" id="JARPXM010000040">
    <property type="protein sequence ID" value="MDT2540426.1"/>
    <property type="molecule type" value="Genomic_DNA"/>
</dbReference>
<evidence type="ECO:0000313" key="3">
    <source>
        <dbReference type="EMBL" id="MDT2545050.1"/>
    </source>
</evidence>
<name>A0AAP5KMW6_9ENTE</name>
<keyword evidence="1" id="KW-0472">Membrane</keyword>
<keyword evidence="1" id="KW-0812">Transmembrane</keyword>
<keyword evidence="1" id="KW-1133">Transmembrane helix</keyword>
<evidence type="ECO:0000256" key="1">
    <source>
        <dbReference type="SAM" id="Phobius"/>
    </source>
</evidence>
<organism evidence="3 4">
    <name type="scientific">Enterococcus raffinosus</name>
    <dbReference type="NCBI Taxonomy" id="71452"/>
    <lineage>
        <taxon>Bacteria</taxon>
        <taxon>Bacillati</taxon>
        <taxon>Bacillota</taxon>
        <taxon>Bacilli</taxon>
        <taxon>Lactobacillales</taxon>
        <taxon>Enterococcaceae</taxon>
        <taxon>Enterococcus</taxon>
    </lineage>
</organism>
<proteinExistence type="predicted"/>
<accession>A0AAP5KMW6</accession>
<dbReference type="Proteomes" id="UP001249240">
    <property type="component" value="Unassembled WGS sequence"/>
</dbReference>